<dbReference type="GO" id="GO:0005886">
    <property type="term" value="C:plasma membrane"/>
    <property type="evidence" value="ECO:0007669"/>
    <property type="project" value="UniProtKB-SubCell"/>
</dbReference>
<dbReference type="InterPro" id="IPR000515">
    <property type="entry name" value="MetI-like"/>
</dbReference>
<dbReference type="CDD" id="cd06261">
    <property type="entry name" value="TM_PBP2"/>
    <property type="match status" value="1"/>
</dbReference>
<accession>E0NL44</accession>
<evidence type="ECO:0000313" key="10">
    <source>
        <dbReference type="Proteomes" id="UP000003280"/>
    </source>
</evidence>
<dbReference type="SUPFAM" id="SSF161098">
    <property type="entry name" value="MetI-like"/>
    <property type="match status" value="1"/>
</dbReference>
<dbReference type="Pfam" id="PF00528">
    <property type="entry name" value="BPD_transp_1"/>
    <property type="match status" value="1"/>
</dbReference>
<evidence type="ECO:0000256" key="6">
    <source>
        <dbReference type="ARBA" id="ARBA00023136"/>
    </source>
</evidence>
<evidence type="ECO:0000256" key="4">
    <source>
        <dbReference type="ARBA" id="ARBA00022692"/>
    </source>
</evidence>
<dbReference type="RefSeq" id="WP_008901698.1">
    <property type="nucleotide sequence ID" value="NZ_GL397071.1"/>
</dbReference>
<dbReference type="eggNOG" id="COG0601">
    <property type="taxonomic scope" value="Bacteria"/>
</dbReference>
<evidence type="ECO:0000256" key="3">
    <source>
        <dbReference type="ARBA" id="ARBA00022475"/>
    </source>
</evidence>
<dbReference type="GO" id="GO:0055085">
    <property type="term" value="P:transmembrane transport"/>
    <property type="evidence" value="ECO:0007669"/>
    <property type="project" value="InterPro"/>
</dbReference>
<keyword evidence="10" id="KW-1185">Reference proteome</keyword>
<proteinExistence type="inferred from homology"/>
<comment type="caution">
    <text evidence="9">The sequence shown here is derived from an EMBL/GenBank/DDBJ whole genome shotgun (WGS) entry which is preliminary data.</text>
</comment>
<keyword evidence="2 7" id="KW-0813">Transport</keyword>
<feature type="transmembrane region" description="Helical" evidence="7">
    <location>
        <begin position="234"/>
        <end position="260"/>
    </location>
</feature>
<keyword evidence="3" id="KW-1003">Cell membrane</keyword>
<dbReference type="PANTHER" id="PTHR43163:SF6">
    <property type="entry name" value="DIPEPTIDE TRANSPORT SYSTEM PERMEASE PROTEIN DPPB-RELATED"/>
    <property type="match status" value="1"/>
</dbReference>
<feature type="transmembrane region" description="Helical" evidence="7">
    <location>
        <begin position="7"/>
        <end position="29"/>
    </location>
</feature>
<feature type="transmembrane region" description="Helical" evidence="7">
    <location>
        <begin position="180"/>
        <end position="199"/>
    </location>
</feature>
<dbReference type="HOGENOM" id="CLU_036879_0_1_9"/>
<keyword evidence="4 7" id="KW-0812">Transmembrane</keyword>
<feature type="transmembrane region" description="Helical" evidence="7">
    <location>
        <begin position="280"/>
        <end position="303"/>
    </location>
</feature>
<dbReference type="Gene3D" id="1.10.3720.10">
    <property type="entry name" value="MetI-like"/>
    <property type="match status" value="1"/>
</dbReference>
<sequence>MKIFVNKLISVILTLFLVSIMIFLVFQVLPGNPAEIILGVEADQAQIEKLEKELGIDKPMPVRYFEWIKGLARLDMGKSLKYGVSVKDLFVKRFPVTFFLTLYSLFLTVAIGIPLGIWIASKENTWYGTLASWITQLGISIPSFWLAFMLIMVFSLKLKWFPTFGYNAMGGSLLDKLHKFFLPSLAISLSNIATIVRYLKSSILDQVRRDYVRTARVKGLKINKILYRHVLRNALIPVITILGIILTSSIGGSIVIENVFALPGLGSLIVESVSSRDFPLIQSVVVAIASMVILINFFVDILYRVIDPRIRGE</sequence>
<name>E0NL44_9FIRM</name>
<dbReference type="InterPro" id="IPR035906">
    <property type="entry name" value="MetI-like_sf"/>
</dbReference>
<dbReference type="EMBL" id="AEEH01000034">
    <property type="protein sequence ID" value="EFM25477.1"/>
    <property type="molecule type" value="Genomic_DNA"/>
</dbReference>
<dbReference type="PANTHER" id="PTHR43163">
    <property type="entry name" value="DIPEPTIDE TRANSPORT SYSTEM PERMEASE PROTEIN DPPB-RELATED"/>
    <property type="match status" value="1"/>
</dbReference>
<evidence type="ECO:0000256" key="1">
    <source>
        <dbReference type="ARBA" id="ARBA00004651"/>
    </source>
</evidence>
<keyword evidence="5 7" id="KW-1133">Transmembrane helix</keyword>
<evidence type="ECO:0000256" key="7">
    <source>
        <dbReference type="RuleBase" id="RU363032"/>
    </source>
</evidence>
<organism evidence="9 10">
    <name type="scientific">Peptoniphilus duerdenii ATCC BAA-1640</name>
    <dbReference type="NCBI Taxonomy" id="862517"/>
    <lineage>
        <taxon>Bacteria</taxon>
        <taxon>Bacillati</taxon>
        <taxon>Bacillota</taxon>
        <taxon>Tissierellia</taxon>
        <taxon>Tissierellales</taxon>
        <taxon>Peptoniphilaceae</taxon>
        <taxon>Peptoniphilus</taxon>
    </lineage>
</organism>
<dbReference type="STRING" id="862517.HMPREF9225_0883"/>
<dbReference type="InterPro" id="IPR045621">
    <property type="entry name" value="BPD_transp_1_N"/>
</dbReference>
<evidence type="ECO:0000256" key="2">
    <source>
        <dbReference type="ARBA" id="ARBA00022448"/>
    </source>
</evidence>
<keyword evidence="6 7" id="KW-0472">Membrane</keyword>
<feature type="transmembrane region" description="Helical" evidence="7">
    <location>
        <begin position="133"/>
        <end position="160"/>
    </location>
</feature>
<reference evidence="9 10" key="1">
    <citation type="submission" date="2010-07" db="EMBL/GenBank/DDBJ databases">
        <authorList>
            <person name="Muzny D."/>
            <person name="Qin X."/>
            <person name="Deng J."/>
            <person name="Jiang H."/>
            <person name="Liu Y."/>
            <person name="Qu J."/>
            <person name="Song X.-Z."/>
            <person name="Zhang L."/>
            <person name="Thornton R."/>
            <person name="Coyle M."/>
            <person name="Francisco L."/>
            <person name="Jackson L."/>
            <person name="Javaid M."/>
            <person name="Korchina V."/>
            <person name="Kovar C."/>
            <person name="Mata R."/>
            <person name="Mathew T."/>
            <person name="Ngo R."/>
            <person name="Nguyen L."/>
            <person name="Nguyen N."/>
            <person name="Okwuonu G."/>
            <person name="Ongeri F."/>
            <person name="Pham C."/>
            <person name="Simmons D."/>
            <person name="Wilczek-Boney K."/>
            <person name="Hale W."/>
            <person name="Jakkamsetti A."/>
            <person name="Pham P."/>
            <person name="Ruth R."/>
            <person name="San Lucas F."/>
            <person name="Warren J."/>
            <person name="Zhang J."/>
            <person name="Zhao Z."/>
            <person name="Zhou C."/>
            <person name="Zhu D."/>
            <person name="Lee S."/>
            <person name="Bess C."/>
            <person name="Blankenburg K."/>
            <person name="Forbes L."/>
            <person name="Fu Q."/>
            <person name="Gubbala S."/>
            <person name="Hirani K."/>
            <person name="Jayaseelan J.C."/>
            <person name="Lara F."/>
            <person name="Munidasa M."/>
            <person name="Palculict T."/>
            <person name="Patil S."/>
            <person name="Pu L.-L."/>
            <person name="Saada N."/>
            <person name="Tang L."/>
            <person name="Weissenberger G."/>
            <person name="Zhu Y."/>
            <person name="Hemphill L."/>
            <person name="Shang Y."/>
            <person name="Youmans B."/>
            <person name="Ayvaz T."/>
            <person name="Ross M."/>
            <person name="Santibanez J."/>
            <person name="Aqrawi P."/>
            <person name="Gross S."/>
            <person name="Joshi V."/>
            <person name="Fowler G."/>
            <person name="Nazareth L."/>
            <person name="Reid J."/>
            <person name="Worley K."/>
            <person name="Petrosino J."/>
            <person name="Highlander S."/>
            <person name="Gibbs R."/>
        </authorList>
    </citation>
    <scope>NUCLEOTIDE SEQUENCE [LARGE SCALE GENOMIC DNA]</scope>
    <source>
        <strain evidence="9 10">ATCC BAA-1640</strain>
    </source>
</reference>
<feature type="domain" description="ABC transmembrane type-1" evidence="8">
    <location>
        <begin position="94"/>
        <end position="303"/>
    </location>
</feature>
<evidence type="ECO:0000313" key="9">
    <source>
        <dbReference type="EMBL" id="EFM25477.1"/>
    </source>
</evidence>
<gene>
    <name evidence="9" type="ORF">HMPREF9225_0883</name>
</gene>
<evidence type="ECO:0000259" key="8">
    <source>
        <dbReference type="PROSITE" id="PS50928"/>
    </source>
</evidence>
<comment type="similarity">
    <text evidence="7">Belongs to the binding-protein-dependent transport system permease family.</text>
</comment>
<dbReference type="Pfam" id="PF19300">
    <property type="entry name" value="BPD_transp_1_N"/>
    <property type="match status" value="1"/>
</dbReference>
<evidence type="ECO:0000256" key="5">
    <source>
        <dbReference type="ARBA" id="ARBA00022989"/>
    </source>
</evidence>
<protein>
    <submittedName>
        <fullName evidence="9">ABC transporter, permease protein</fullName>
    </submittedName>
</protein>
<comment type="subcellular location">
    <subcellularLocation>
        <location evidence="1 7">Cell membrane</location>
        <topology evidence="1 7">Multi-pass membrane protein</topology>
    </subcellularLocation>
</comment>
<dbReference type="PROSITE" id="PS50928">
    <property type="entry name" value="ABC_TM1"/>
    <property type="match status" value="1"/>
</dbReference>
<dbReference type="AlphaFoldDB" id="E0NL44"/>
<dbReference type="Proteomes" id="UP000003280">
    <property type="component" value="Unassembled WGS sequence"/>
</dbReference>
<dbReference type="OrthoDB" id="24153at2"/>
<feature type="transmembrane region" description="Helical" evidence="7">
    <location>
        <begin position="98"/>
        <end position="121"/>
    </location>
</feature>